<sequence>MRQMRTPPPQIDRIAGTMPGPTSRCCSFGLMEDPPGASPAQRRNSGNYLDLPPRRLDTRPHPIYRKYVKDCTEHMIMPGVFMAS</sequence>
<dbReference type="KEGG" id="sfu:Sfum_2050"/>
<dbReference type="Proteomes" id="UP000001784">
    <property type="component" value="Chromosome"/>
</dbReference>
<evidence type="ECO:0000256" key="1">
    <source>
        <dbReference type="SAM" id="MobiDB-lite"/>
    </source>
</evidence>
<keyword evidence="3" id="KW-1185">Reference proteome</keyword>
<accession>A0LJY1</accession>
<dbReference type="HOGENOM" id="CLU_2526343_0_0_7"/>
<evidence type="ECO:0000313" key="3">
    <source>
        <dbReference type="Proteomes" id="UP000001784"/>
    </source>
</evidence>
<dbReference type="STRING" id="335543.Sfum_2050"/>
<protein>
    <submittedName>
        <fullName evidence="2">Uncharacterized protein</fullName>
    </submittedName>
</protein>
<dbReference type="AlphaFoldDB" id="A0LJY1"/>
<proteinExistence type="predicted"/>
<evidence type="ECO:0000313" key="2">
    <source>
        <dbReference type="EMBL" id="ABK17733.1"/>
    </source>
</evidence>
<feature type="region of interest" description="Disordered" evidence="1">
    <location>
        <begin position="32"/>
        <end position="55"/>
    </location>
</feature>
<dbReference type="InParanoid" id="A0LJY1"/>
<name>A0LJY1_SYNFM</name>
<organism evidence="2 3">
    <name type="scientific">Syntrophobacter fumaroxidans (strain DSM 10017 / MPOB)</name>
    <dbReference type="NCBI Taxonomy" id="335543"/>
    <lineage>
        <taxon>Bacteria</taxon>
        <taxon>Pseudomonadati</taxon>
        <taxon>Thermodesulfobacteriota</taxon>
        <taxon>Syntrophobacteria</taxon>
        <taxon>Syntrophobacterales</taxon>
        <taxon>Syntrophobacteraceae</taxon>
        <taxon>Syntrophobacter</taxon>
    </lineage>
</organism>
<gene>
    <name evidence="2" type="ordered locus">Sfum_2050</name>
</gene>
<reference evidence="2 3" key="1">
    <citation type="submission" date="2006-10" db="EMBL/GenBank/DDBJ databases">
        <title>Complete sequence of Syntrophobacter fumaroxidans MPOB.</title>
        <authorList>
            <consortium name="US DOE Joint Genome Institute"/>
            <person name="Copeland A."/>
            <person name="Lucas S."/>
            <person name="Lapidus A."/>
            <person name="Barry K."/>
            <person name="Detter J.C."/>
            <person name="Glavina del Rio T."/>
            <person name="Hammon N."/>
            <person name="Israni S."/>
            <person name="Pitluck S."/>
            <person name="Goltsman E.G."/>
            <person name="Martinez M."/>
            <person name="Schmutz J."/>
            <person name="Larimer F."/>
            <person name="Land M."/>
            <person name="Hauser L."/>
            <person name="Kyrpides N."/>
            <person name="Kim E."/>
            <person name="Boone D.R."/>
            <person name="Brockman F."/>
            <person name="Culley D."/>
            <person name="Ferry J."/>
            <person name="Gunsalus R."/>
            <person name="McInerney M.J."/>
            <person name="Morrison M."/>
            <person name="Plugge C."/>
            <person name="Rohlin L."/>
            <person name="Scholten J."/>
            <person name="Sieber J."/>
            <person name="Stams A.J.M."/>
            <person name="Worm P."/>
            <person name="Henstra A.M."/>
            <person name="Richardson P."/>
        </authorList>
    </citation>
    <scope>NUCLEOTIDE SEQUENCE [LARGE SCALE GENOMIC DNA]</scope>
    <source>
        <strain evidence="3">DSM 10017 / MPOB</strain>
    </source>
</reference>
<dbReference type="EMBL" id="CP000478">
    <property type="protein sequence ID" value="ABK17733.1"/>
    <property type="molecule type" value="Genomic_DNA"/>
</dbReference>